<dbReference type="SUPFAM" id="SSF52402">
    <property type="entry name" value="Adenine nucleotide alpha hydrolases-like"/>
    <property type="match status" value="1"/>
</dbReference>
<proteinExistence type="predicted"/>
<dbReference type="PANTHER" id="PTHR45937:SF1">
    <property type="entry name" value="ASPARAGINE SYNTHETASE DOMAIN-CONTAINING PROTEIN 1"/>
    <property type="match status" value="1"/>
</dbReference>
<evidence type="ECO:0000256" key="1">
    <source>
        <dbReference type="ARBA" id="ARBA00022605"/>
    </source>
</evidence>
<keyword evidence="2" id="KW-0061">Asparagine biosynthesis</keyword>
<accession>A0A0N5CEN2</accession>
<dbReference type="WBParaSite" id="SPAL_0001632000.1">
    <property type="protein sequence ID" value="SPAL_0001632000.1"/>
    <property type="gene ID" value="SPAL_0001632000"/>
</dbReference>
<reference evidence="5" key="1">
    <citation type="submission" date="2017-02" db="UniProtKB">
        <authorList>
            <consortium name="WormBaseParasite"/>
        </authorList>
    </citation>
    <scope>IDENTIFICATION</scope>
</reference>
<dbReference type="GO" id="GO:0006529">
    <property type="term" value="P:asparagine biosynthetic process"/>
    <property type="evidence" value="ECO:0007669"/>
    <property type="project" value="UniProtKB-KW"/>
</dbReference>
<dbReference type="InterPro" id="IPR001962">
    <property type="entry name" value="Asn_synthase"/>
</dbReference>
<evidence type="ECO:0000313" key="4">
    <source>
        <dbReference type="Proteomes" id="UP000046392"/>
    </source>
</evidence>
<dbReference type="Gene3D" id="3.40.50.620">
    <property type="entry name" value="HUPs"/>
    <property type="match status" value="1"/>
</dbReference>
<dbReference type="AlphaFoldDB" id="A0A0N5CEN2"/>
<evidence type="ECO:0000313" key="5">
    <source>
        <dbReference type="WBParaSite" id="SPAL_0001632000.1"/>
    </source>
</evidence>
<keyword evidence="3" id="KW-0315">Glutamine amidotransferase</keyword>
<keyword evidence="1" id="KW-0028">Amino-acid biosynthesis</keyword>
<evidence type="ECO:0000256" key="3">
    <source>
        <dbReference type="ARBA" id="ARBA00022962"/>
    </source>
</evidence>
<dbReference type="InterPro" id="IPR014729">
    <property type="entry name" value="Rossmann-like_a/b/a_fold"/>
</dbReference>
<dbReference type="STRING" id="174720.A0A0N5CEN2"/>
<dbReference type="InterPro" id="IPR051857">
    <property type="entry name" value="Asn_synthetase_domain"/>
</dbReference>
<sequence>MKLPRGGISVELTLLSPCKDLQMITSSLCTGIFKHDKKKFVDSLDKPILIIPEPCCFNIEEKIEQLKGQSLMNITKVVDSWDHGYTFIAEKNDGKGFIFGKDPIGRYSLLMSFKTKYRITITTFIEENDEESYVEIPSGTIIEVTFNDDRTQFYIKCLSLVDFKNMNTTWTKDILNGQFIQLPNAEKFNISYKCINDEKLEVEYASKIGTTLDRIYEDFQIYKEKSISVMFSGGIDSVAISYSILKKLPINTTLYLINVGVLNDKGIVSTPDRGRATTAYKEFKEIFKDNNIIFVCVDLSKEMIEEAKTSLIYKACRPKLTKMDESIALVQHFAFLGKGYDIENGSKITCDSNLFINGSGADEIFGGYMKHRQCYNNTNSYDEIAYCLQKELFYLGERNHGRDSRVIEATRDLINIPNRKVLSPFLTNQFIYFALPIPINMKSNFEKPRGEGEKSILRLYLKLQGLSKSVFSQPKQAMQFGSKIGYYENPGIKGTDLISCTFRDYDSHALEYMVKSITDKWVVIDNKPI</sequence>
<name>A0A0N5CEN2_STREA</name>
<dbReference type="GO" id="GO:0004066">
    <property type="term" value="F:asparagine synthase (glutamine-hydrolyzing) activity"/>
    <property type="evidence" value="ECO:0007669"/>
    <property type="project" value="InterPro"/>
</dbReference>
<dbReference type="Proteomes" id="UP000046392">
    <property type="component" value="Unplaced"/>
</dbReference>
<evidence type="ECO:0000256" key="2">
    <source>
        <dbReference type="ARBA" id="ARBA00022888"/>
    </source>
</evidence>
<dbReference type="PANTHER" id="PTHR45937">
    <property type="entry name" value="ASPARAGINE SYNTHETASE DOMAIN-CONTAINING PROTEIN 1"/>
    <property type="match status" value="1"/>
</dbReference>
<dbReference type="CDD" id="cd01991">
    <property type="entry name" value="Asn_synthase_B_C"/>
    <property type="match status" value="1"/>
</dbReference>
<keyword evidence="4" id="KW-1185">Reference proteome</keyword>
<protein>
    <submittedName>
        <fullName evidence="5">Asparagine synthetase domain-containing protein</fullName>
    </submittedName>
</protein>
<organism evidence="4 5">
    <name type="scientific">Strongyloides papillosus</name>
    <name type="common">Intestinal threadworm</name>
    <dbReference type="NCBI Taxonomy" id="174720"/>
    <lineage>
        <taxon>Eukaryota</taxon>
        <taxon>Metazoa</taxon>
        <taxon>Ecdysozoa</taxon>
        <taxon>Nematoda</taxon>
        <taxon>Chromadorea</taxon>
        <taxon>Rhabditida</taxon>
        <taxon>Tylenchina</taxon>
        <taxon>Panagrolaimomorpha</taxon>
        <taxon>Strongyloidoidea</taxon>
        <taxon>Strongyloididae</taxon>
        <taxon>Strongyloides</taxon>
    </lineage>
</organism>